<dbReference type="SUPFAM" id="SSF55729">
    <property type="entry name" value="Acyl-CoA N-acyltransferases (Nat)"/>
    <property type="match status" value="1"/>
</dbReference>
<dbReference type="PROSITE" id="PS51186">
    <property type="entry name" value="GNAT"/>
    <property type="match status" value="1"/>
</dbReference>
<reference evidence="5 6" key="1">
    <citation type="submission" date="2016-10" db="EMBL/GenBank/DDBJ databases">
        <authorList>
            <person name="Varghese N."/>
            <person name="Submissions S."/>
        </authorList>
    </citation>
    <scope>NUCLEOTIDE SEQUENCE [LARGE SCALE GENOMIC DNA]</scope>
    <source>
        <strain evidence="5 6">S7-754</strain>
    </source>
</reference>
<feature type="domain" description="N-acetyltransferase" evidence="3">
    <location>
        <begin position="14"/>
        <end position="168"/>
    </location>
</feature>
<dbReference type="EMBL" id="FNBI01000009">
    <property type="protein sequence ID" value="SDG02772.1"/>
    <property type="molecule type" value="Genomic_DNA"/>
</dbReference>
<evidence type="ECO:0000313" key="6">
    <source>
        <dbReference type="Proteomes" id="UP000323502"/>
    </source>
</evidence>
<evidence type="ECO:0000256" key="1">
    <source>
        <dbReference type="ARBA" id="ARBA00022679"/>
    </source>
</evidence>
<dbReference type="CDD" id="cd04301">
    <property type="entry name" value="NAT_SF"/>
    <property type="match status" value="1"/>
</dbReference>
<dbReference type="RefSeq" id="WP_149683373.1">
    <property type="nucleotide sequence ID" value="NZ_FNBI01000009.1"/>
</dbReference>
<keyword evidence="6" id="KW-1185">Reference proteome</keyword>
<dbReference type="Gene3D" id="3.40.630.30">
    <property type="match status" value="1"/>
</dbReference>
<dbReference type="AlphaFoldDB" id="A0A1G7QW82"/>
<keyword evidence="1 5" id="KW-0808">Transferase</keyword>
<evidence type="ECO:0000313" key="5">
    <source>
        <dbReference type="EMBL" id="SDG02772.1"/>
    </source>
</evidence>
<evidence type="ECO:0000313" key="7">
    <source>
        <dbReference type="Proteomes" id="UP000436801"/>
    </source>
</evidence>
<dbReference type="OrthoDB" id="9807426at2"/>
<protein>
    <submittedName>
        <fullName evidence="4 5">Acetyltransferase</fullName>
    </submittedName>
</protein>
<reference evidence="4 7" key="2">
    <citation type="submission" date="2019-12" db="EMBL/GenBank/DDBJ databases">
        <authorList>
            <person name="Zheng J."/>
        </authorList>
    </citation>
    <scope>NUCLEOTIDE SEQUENCE [LARGE SCALE GENOMIC DNA]</scope>
    <source>
        <strain evidence="4 7">DSM 27347</strain>
    </source>
</reference>
<dbReference type="InterPro" id="IPR000182">
    <property type="entry name" value="GNAT_dom"/>
</dbReference>
<evidence type="ECO:0000313" key="4">
    <source>
        <dbReference type="EMBL" id="MWC42377.1"/>
    </source>
</evidence>
<keyword evidence="2" id="KW-0012">Acyltransferase</keyword>
<evidence type="ECO:0000259" key="3">
    <source>
        <dbReference type="PROSITE" id="PS51186"/>
    </source>
</evidence>
<gene>
    <name evidence="4" type="ORF">GQR91_01700</name>
    <name evidence="5" type="ORF">SAMN05216557_10969</name>
</gene>
<dbReference type="InterPro" id="IPR016181">
    <property type="entry name" value="Acyl_CoA_acyltransferase"/>
</dbReference>
<dbReference type="Pfam" id="PF00583">
    <property type="entry name" value="Acetyltransf_1"/>
    <property type="match status" value="1"/>
</dbReference>
<dbReference type="Proteomes" id="UP000323502">
    <property type="component" value="Unassembled WGS sequence"/>
</dbReference>
<accession>A0A1G7QW82</accession>
<dbReference type="InterPro" id="IPR050832">
    <property type="entry name" value="Bact_Acetyltransf"/>
</dbReference>
<organism evidence="5 6">
    <name type="scientific">Sphingomonas carotinifaciens</name>
    <dbReference type="NCBI Taxonomy" id="1166323"/>
    <lineage>
        <taxon>Bacteria</taxon>
        <taxon>Pseudomonadati</taxon>
        <taxon>Pseudomonadota</taxon>
        <taxon>Alphaproteobacteria</taxon>
        <taxon>Sphingomonadales</taxon>
        <taxon>Sphingomonadaceae</taxon>
        <taxon>Sphingomonas</taxon>
    </lineage>
</organism>
<evidence type="ECO:0000256" key="2">
    <source>
        <dbReference type="ARBA" id="ARBA00023315"/>
    </source>
</evidence>
<sequence>MTEQPLVTRTGIRLVVRTARPDDASALAAFFREVSPEDLRFRFLTAVRTVGAAQIAAMVAPDHDRSEAYLARDTDSDEVVGAAMLATSDDGSRGEVAISVRADLKNRGIGWTLLDHVATRAKAKGLQTLESIESRDNRSAIELEREMGFTSEPVPGDSTLVLLRRHLA</sequence>
<dbReference type="GO" id="GO:0016747">
    <property type="term" value="F:acyltransferase activity, transferring groups other than amino-acyl groups"/>
    <property type="evidence" value="ECO:0007669"/>
    <property type="project" value="InterPro"/>
</dbReference>
<dbReference type="EMBL" id="WSUT01000002">
    <property type="protein sequence ID" value="MWC42377.1"/>
    <property type="molecule type" value="Genomic_DNA"/>
</dbReference>
<dbReference type="Proteomes" id="UP000436801">
    <property type="component" value="Unassembled WGS sequence"/>
</dbReference>
<dbReference type="PANTHER" id="PTHR43877">
    <property type="entry name" value="AMINOALKYLPHOSPHONATE N-ACETYLTRANSFERASE-RELATED-RELATED"/>
    <property type="match status" value="1"/>
</dbReference>
<name>A0A1G7QW82_9SPHN</name>
<proteinExistence type="predicted"/>